<organism evidence="1 2">
    <name type="scientific">Trema orientale</name>
    <name type="common">Charcoal tree</name>
    <name type="synonym">Celtis orientalis</name>
    <dbReference type="NCBI Taxonomy" id="63057"/>
    <lineage>
        <taxon>Eukaryota</taxon>
        <taxon>Viridiplantae</taxon>
        <taxon>Streptophyta</taxon>
        <taxon>Embryophyta</taxon>
        <taxon>Tracheophyta</taxon>
        <taxon>Spermatophyta</taxon>
        <taxon>Magnoliopsida</taxon>
        <taxon>eudicotyledons</taxon>
        <taxon>Gunneridae</taxon>
        <taxon>Pentapetalae</taxon>
        <taxon>rosids</taxon>
        <taxon>fabids</taxon>
        <taxon>Rosales</taxon>
        <taxon>Cannabaceae</taxon>
        <taxon>Trema</taxon>
    </lineage>
</organism>
<dbReference type="Proteomes" id="UP000237000">
    <property type="component" value="Unassembled WGS sequence"/>
</dbReference>
<sequence length="58" mass="6472">NKEDELRWIISDLKSAGVKVYIDDQDENGTKGEEDEGVDSYDFAIGLYAAKLHGRLSP</sequence>
<evidence type="ECO:0000313" key="2">
    <source>
        <dbReference type="Proteomes" id="UP000237000"/>
    </source>
</evidence>
<protein>
    <submittedName>
        <fullName evidence="1">Uncharacterized protein</fullName>
    </submittedName>
</protein>
<keyword evidence="2" id="KW-1185">Reference proteome</keyword>
<feature type="non-terminal residue" evidence="1">
    <location>
        <position position="1"/>
    </location>
</feature>
<comment type="caution">
    <text evidence="1">The sequence shown here is derived from an EMBL/GenBank/DDBJ whole genome shotgun (WGS) entry which is preliminary data.</text>
</comment>
<proteinExistence type="predicted"/>
<accession>A0A2P5ERP5</accession>
<evidence type="ECO:0000313" key="1">
    <source>
        <dbReference type="EMBL" id="PON88192.1"/>
    </source>
</evidence>
<dbReference type="AlphaFoldDB" id="A0A2P5ERP5"/>
<reference evidence="2" key="1">
    <citation type="submission" date="2016-06" db="EMBL/GenBank/DDBJ databases">
        <title>Parallel loss of symbiosis genes in relatives of nitrogen-fixing non-legume Parasponia.</title>
        <authorList>
            <person name="Van Velzen R."/>
            <person name="Holmer R."/>
            <person name="Bu F."/>
            <person name="Rutten L."/>
            <person name="Van Zeijl A."/>
            <person name="Liu W."/>
            <person name="Santuari L."/>
            <person name="Cao Q."/>
            <person name="Sharma T."/>
            <person name="Shen D."/>
            <person name="Roswanjaya Y."/>
            <person name="Wardhani T."/>
            <person name="Kalhor M.S."/>
            <person name="Jansen J."/>
            <person name="Van den Hoogen J."/>
            <person name="Gungor B."/>
            <person name="Hartog M."/>
            <person name="Hontelez J."/>
            <person name="Verver J."/>
            <person name="Yang W.-C."/>
            <person name="Schijlen E."/>
            <person name="Repin R."/>
            <person name="Schilthuizen M."/>
            <person name="Schranz E."/>
            <person name="Heidstra R."/>
            <person name="Miyata K."/>
            <person name="Fedorova E."/>
            <person name="Kohlen W."/>
            <person name="Bisseling T."/>
            <person name="Smit S."/>
            <person name="Geurts R."/>
        </authorList>
    </citation>
    <scope>NUCLEOTIDE SEQUENCE [LARGE SCALE GENOMIC DNA]</scope>
    <source>
        <strain evidence="2">cv. RG33-2</strain>
    </source>
</reference>
<dbReference type="InParanoid" id="A0A2P5ERP5"/>
<dbReference type="EMBL" id="JXTC01000108">
    <property type="protein sequence ID" value="PON88192.1"/>
    <property type="molecule type" value="Genomic_DNA"/>
</dbReference>
<gene>
    <name evidence="1" type="ORF">TorRG33x02_160210</name>
</gene>
<name>A0A2P5ERP5_TREOI</name>